<accession>A0A517U1F6</accession>
<dbReference type="OrthoDB" id="95698at2"/>
<protein>
    <recommendedName>
        <fullName evidence="1">CopZ zinc binding domain-containing protein</fullName>
    </recommendedName>
</protein>
<reference evidence="2 3" key="1">
    <citation type="submission" date="2019-02" db="EMBL/GenBank/DDBJ databases">
        <title>Deep-cultivation of Planctomycetes and their phenomic and genomic characterization uncovers novel biology.</title>
        <authorList>
            <person name="Wiegand S."/>
            <person name="Jogler M."/>
            <person name="Boedeker C."/>
            <person name="Pinto D."/>
            <person name="Vollmers J."/>
            <person name="Rivas-Marin E."/>
            <person name="Kohn T."/>
            <person name="Peeters S.H."/>
            <person name="Heuer A."/>
            <person name="Rast P."/>
            <person name="Oberbeckmann S."/>
            <person name="Bunk B."/>
            <person name="Jeske O."/>
            <person name="Meyerdierks A."/>
            <person name="Storesund J.E."/>
            <person name="Kallscheuer N."/>
            <person name="Luecker S."/>
            <person name="Lage O.M."/>
            <person name="Pohl T."/>
            <person name="Merkel B.J."/>
            <person name="Hornburger P."/>
            <person name="Mueller R.-W."/>
            <person name="Bruemmer F."/>
            <person name="Labrenz M."/>
            <person name="Spormann A.M."/>
            <person name="Op den Camp H."/>
            <person name="Overmann J."/>
            <person name="Amann R."/>
            <person name="Jetten M.S.M."/>
            <person name="Mascher T."/>
            <person name="Medema M.H."/>
            <person name="Devos D.P."/>
            <person name="Kaster A.-K."/>
            <person name="Ovreas L."/>
            <person name="Rohde M."/>
            <person name="Galperin M.Y."/>
            <person name="Jogler C."/>
        </authorList>
    </citation>
    <scope>NUCLEOTIDE SEQUENCE [LARGE SCALE GENOMIC DNA]</scope>
    <source>
        <strain evidence="2 3">I41</strain>
    </source>
</reference>
<dbReference type="Proteomes" id="UP000317909">
    <property type="component" value="Chromosome"/>
</dbReference>
<dbReference type="Pfam" id="PF18423">
    <property type="entry name" value="zf_CopZ"/>
    <property type="match status" value="1"/>
</dbReference>
<evidence type="ECO:0000313" key="2">
    <source>
        <dbReference type="EMBL" id="QDT74449.1"/>
    </source>
</evidence>
<dbReference type="AlphaFoldDB" id="A0A517U1F6"/>
<evidence type="ECO:0000313" key="3">
    <source>
        <dbReference type="Proteomes" id="UP000317909"/>
    </source>
</evidence>
<dbReference type="Gene3D" id="2.20.25.270">
    <property type="match status" value="1"/>
</dbReference>
<name>A0A517U1F6_9BACT</name>
<evidence type="ECO:0000259" key="1">
    <source>
        <dbReference type="Pfam" id="PF18423"/>
    </source>
</evidence>
<organism evidence="2 3">
    <name type="scientific">Lacipirellula limnantheis</name>
    <dbReference type="NCBI Taxonomy" id="2528024"/>
    <lineage>
        <taxon>Bacteria</taxon>
        <taxon>Pseudomonadati</taxon>
        <taxon>Planctomycetota</taxon>
        <taxon>Planctomycetia</taxon>
        <taxon>Pirellulales</taxon>
        <taxon>Lacipirellulaceae</taxon>
        <taxon>Lacipirellula</taxon>
    </lineage>
</organism>
<dbReference type="Gene3D" id="1.10.10.1100">
    <property type="entry name" value="BFD-like [2Fe-2S]-binding domain"/>
    <property type="match status" value="1"/>
</dbReference>
<feature type="domain" description="CopZ zinc binding" evidence="1">
    <location>
        <begin position="15"/>
        <end position="73"/>
    </location>
</feature>
<proteinExistence type="predicted"/>
<dbReference type="EMBL" id="CP036339">
    <property type="protein sequence ID" value="QDT74449.1"/>
    <property type="molecule type" value="Genomic_DNA"/>
</dbReference>
<sequence>MNKAFVREPEPDGRAFCPLCGSLGSPVEHAILDRHIQPEARGLVGDSAWFCSFPRCDAAYFNLFNAVVRVEQLSAAVYPKDLDAPICACFGLNYDDVAADAAADAPTRIRANLARAKSSARCEELAADGRSCLSAIQELYQRLRKEVETE</sequence>
<dbReference type="RefSeq" id="WP_145434201.1">
    <property type="nucleotide sequence ID" value="NZ_CP036339.1"/>
</dbReference>
<dbReference type="InterPro" id="IPR040890">
    <property type="entry name" value="Znf_CopZ"/>
</dbReference>
<gene>
    <name evidence="2" type="ORF">I41_36450</name>
</gene>
<keyword evidence="3" id="KW-1185">Reference proteome</keyword>
<dbReference type="InterPro" id="IPR041854">
    <property type="entry name" value="BFD-like_2Fe2S-bd_dom_sf"/>
</dbReference>
<dbReference type="KEGG" id="llh:I41_36450"/>